<reference evidence="2 3" key="1">
    <citation type="submission" date="2020-11" db="EMBL/GenBank/DDBJ databases">
        <title>Arthrobacter antarcticus sp. nov., isolated from Antarctic Soil.</title>
        <authorList>
            <person name="Li J."/>
        </authorList>
    </citation>
    <scope>NUCLEOTIDE SEQUENCE [LARGE SCALE GENOMIC DNA]</scope>
    <source>
        <strain evidence="2 3">Z1-20</strain>
    </source>
</reference>
<organism evidence="2 3">
    <name type="scientific">Arthrobacter terrae</name>
    <dbReference type="NCBI Taxonomy" id="2935737"/>
    <lineage>
        <taxon>Bacteria</taxon>
        <taxon>Bacillati</taxon>
        <taxon>Actinomycetota</taxon>
        <taxon>Actinomycetes</taxon>
        <taxon>Micrococcales</taxon>
        <taxon>Micrococcaceae</taxon>
        <taxon>Arthrobacter</taxon>
    </lineage>
</organism>
<sequence>MSYAGDLTVAQAWEKLLAGALLVDVRTEAEWNHIGIPDTSATGRVPLFIQWNLTGGTQNLDFLEQLRAQAPNAAEVELIFLCRSGVRSIGAAELAASAGFTSWNVLDGFEGSPDAYGDRILNGWKNRSLPYSRRQLTPTAEGQGPA</sequence>
<dbReference type="InterPro" id="IPR001763">
    <property type="entry name" value="Rhodanese-like_dom"/>
</dbReference>
<evidence type="ECO:0000313" key="3">
    <source>
        <dbReference type="Proteomes" id="UP000655366"/>
    </source>
</evidence>
<dbReference type="SUPFAM" id="SSF52821">
    <property type="entry name" value="Rhodanese/Cell cycle control phosphatase"/>
    <property type="match status" value="1"/>
</dbReference>
<dbReference type="AlphaFoldDB" id="A0A931G6C8"/>
<dbReference type="Proteomes" id="UP000655366">
    <property type="component" value="Unassembled WGS sequence"/>
</dbReference>
<comment type="caution">
    <text evidence="2">The sequence shown here is derived from an EMBL/GenBank/DDBJ whole genome shotgun (WGS) entry which is preliminary data.</text>
</comment>
<keyword evidence="3" id="KW-1185">Reference proteome</keyword>
<dbReference type="InterPro" id="IPR036873">
    <property type="entry name" value="Rhodanese-like_dom_sf"/>
</dbReference>
<proteinExistence type="predicted"/>
<dbReference type="RefSeq" id="WP_196397836.1">
    <property type="nucleotide sequence ID" value="NZ_JADNYM010000022.1"/>
</dbReference>
<evidence type="ECO:0000259" key="1">
    <source>
        <dbReference type="PROSITE" id="PS50206"/>
    </source>
</evidence>
<protein>
    <submittedName>
        <fullName evidence="2">Rhodanese-like domain-containing protein</fullName>
    </submittedName>
</protein>
<dbReference type="SMART" id="SM00450">
    <property type="entry name" value="RHOD"/>
    <property type="match status" value="1"/>
</dbReference>
<gene>
    <name evidence="2" type="ORF">IV500_16150</name>
</gene>
<dbReference type="PROSITE" id="PS50206">
    <property type="entry name" value="RHODANESE_3"/>
    <property type="match status" value="1"/>
</dbReference>
<dbReference type="Pfam" id="PF00581">
    <property type="entry name" value="Rhodanese"/>
    <property type="match status" value="1"/>
</dbReference>
<feature type="domain" description="Rhodanese" evidence="1">
    <location>
        <begin position="16"/>
        <end position="121"/>
    </location>
</feature>
<dbReference type="Gene3D" id="3.40.250.10">
    <property type="entry name" value="Rhodanese-like domain"/>
    <property type="match status" value="1"/>
</dbReference>
<dbReference type="EMBL" id="JADNYM010000022">
    <property type="protein sequence ID" value="MBG0740908.1"/>
    <property type="molecule type" value="Genomic_DNA"/>
</dbReference>
<accession>A0A931G6C8</accession>
<evidence type="ECO:0000313" key="2">
    <source>
        <dbReference type="EMBL" id="MBG0740908.1"/>
    </source>
</evidence>
<name>A0A931G6C8_9MICC</name>